<dbReference type="EC" id="3.4.21.89" evidence="3 6"/>
<dbReference type="PROSITE" id="PS00760">
    <property type="entry name" value="SPASE_I_2"/>
    <property type="match status" value="1"/>
</dbReference>
<dbReference type="PANTHER" id="PTHR43390">
    <property type="entry name" value="SIGNAL PEPTIDASE I"/>
    <property type="match status" value="1"/>
</dbReference>
<dbReference type="SUPFAM" id="SSF51306">
    <property type="entry name" value="LexA/Signal peptidase"/>
    <property type="match status" value="1"/>
</dbReference>
<evidence type="ECO:0000256" key="4">
    <source>
        <dbReference type="ARBA" id="ARBA00022801"/>
    </source>
</evidence>
<dbReference type="InterPro" id="IPR019758">
    <property type="entry name" value="Pept_S26A_signal_pept_1_CS"/>
</dbReference>
<dbReference type="Gene3D" id="2.10.109.10">
    <property type="entry name" value="Umud Fragment, subunit A"/>
    <property type="match status" value="1"/>
</dbReference>
<keyword evidence="6" id="KW-1133">Transmembrane helix</keyword>
<dbReference type="GO" id="GO:0009003">
    <property type="term" value="F:signal peptidase activity"/>
    <property type="evidence" value="ECO:0007669"/>
    <property type="project" value="UniProtKB-EC"/>
</dbReference>
<name>A0A2H9T1X5_9BACT</name>
<comment type="catalytic activity">
    <reaction evidence="1 6">
        <text>Cleavage of hydrophobic, N-terminal signal or leader sequences from secreted and periplasmic proteins.</text>
        <dbReference type="EC" id="3.4.21.89"/>
    </reaction>
</comment>
<dbReference type="GO" id="GO:0004252">
    <property type="term" value="F:serine-type endopeptidase activity"/>
    <property type="evidence" value="ECO:0007669"/>
    <property type="project" value="InterPro"/>
</dbReference>
<dbReference type="Pfam" id="PF10502">
    <property type="entry name" value="Peptidase_S26"/>
    <property type="match status" value="1"/>
</dbReference>
<dbReference type="GO" id="GO:0016020">
    <property type="term" value="C:membrane"/>
    <property type="evidence" value="ECO:0007669"/>
    <property type="project" value="UniProtKB-SubCell"/>
</dbReference>
<dbReference type="GO" id="GO:0006465">
    <property type="term" value="P:signal peptide processing"/>
    <property type="evidence" value="ECO:0007669"/>
    <property type="project" value="InterPro"/>
</dbReference>
<dbReference type="PANTHER" id="PTHR43390:SF1">
    <property type="entry name" value="CHLOROPLAST PROCESSING PEPTIDASE"/>
    <property type="match status" value="1"/>
</dbReference>
<keyword evidence="6" id="KW-0645">Protease</keyword>
<evidence type="ECO:0000256" key="1">
    <source>
        <dbReference type="ARBA" id="ARBA00000677"/>
    </source>
</evidence>
<evidence type="ECO:0000256" key="2">
    <source>
        <dbReference type="ARBA" id="ARBA00009370"/>
    </source>
</evidence>
<feature type="domain" description="Peptidase S26" evidence="7">
    <location>
        <begin position="10"/>
        <end position="168"/>
    </location>
</feature>
<organism evidence="8 9">
    <name type="scientific">Candidatus Staskawiczbacteria bacterium CG10_big_fil_rev_8_21_14_0_10_38_10</name>
    <dbReference type="NCBI Taxonomy" id="1974891"/>
    <lineage>
        <taxon>Bacteria</taxon>
        <taxon>Candidatus Staskawicziibacteriota</taxon>
    </lineage>
</organism>
<feature type="active site" evidence="5">
    <location>
        <position position="83"/>
    </location>
</feature>
<proteinExistence type="inferred from homology"/>
<dbReference type="AlphaFoldDB" id="A0A2H9T1X5"/>
<dbReference type="EMBL" id="PFEN01000007">
    <property type="protein sequence ID" value="PJE69734.1"/>
    <property type="molecule type" value="Genomic_DNA"/>
</dbReference>
<comment type="caution">
    <text evidence="8">The sequence shown here is derived from an EMBL/GenBank/DDBJ whole genome shotgun (WGS) entry which is preliminary data.</text>
</comment>
<feature type="active site" evidence="5">
    <location>
        <position position="40"/>
    </location>
</feature>
<dbReference type="CDD" id="cd06530">
    <property type="entry name" value="S26_SPase_I"/>
    <property type="match status" value="1"/>
</dbReference>
<comment type="subcellular location">
    <subcellularLocation>
        <location evidence="6">Membrane</location>
        <topology evidence="6">Single-pass type II membrane protein</topology>
    </subcellularLocation>
</comment>
<dbReference type="InterPro" id="IPR019533">
    <property type="entry name" value="Peptidase_S26"/>
</dbReference>
<reference evidence="9" key="1">
    <citation type="submission" date="2017-09" db="EMBL/GenBank/DDBJ databases">
        <title>Depth-based differentiation of microbial function through sediment-hosted aquifers and enrichment of novel symbionts in the deep terrestrial subsurface.</title>
        <authorList>
            <person name="Probst A.J."/>
            <person name="Ladd B."/>
            <person name="Jarett J.K."/>
            <person name="Geller-Mcgrath D.E."/>
            <person name="Sieber C.M.K."/>
            <person name="Emerson J.B."/>
            <person name="Anantharaman K."/>
            <person name="Thomas B.C."/>
            <person name="Malmstrom R."/>
            <person name="Stieglmeier M."/>
            <person name="Klingl A."/>
            <person name="Woyke T."/>
            <person name="Ryan C.M."/>
            <person name="Banfield J.F."/>
        </authorList>
    </citation>
    <scope>NUCLEOTIDE SEQUENCE [LARGE SCALE GENOMIC DNA]</scope>
</reference>
<evidence type="ECO:0000313" key="9">
    <source>
        <dbReference type="Proteomes" id="UP000236946"/>
    </source>
</evidence>
<feature type="transmembrane region" description="Helical" evidence="6">
    <location>
        <begin position="6"/>
        <end position="30"/>
    </location>
</feature>
<dbReference type="InterPro" id="IPR019757">
    <property type="entry name" value="Pept_S26A_signal_pept_1_Lys-AS"/>
</dbReference>
<protein>
    <recommendedName>
        <fullName evidence="3 6">Signal peptidase I</fullName>
        <ecNumber evidence="3 6">3.4.21.89</ecNumber>
    </recommendedName>
</protein>
<dbReference type="NCBIfam" id="TIGR02227">
    <property type="entry name" value="sigpep_I_bact"/>
    <property type="match status" value="1"/>
</dbReference>
<evidence type="ECO:0000256" key="3">
    <source>
        <dbReference type="ARBA" id="ARBA00013208"/>
    </source>
</evidence>
<dbReference type="Proteomes" id="UP000236946">
    <property type="component" value="Unassembled WGS sequence"/>
</dbReference>
<dbReference type="InterPro" id="IPR000223">
    <property type="entry name" value="Pept_S26A_signal_pept_1"/>
</dbReference>
<comment type="similarity">
    <text evidence="2 6">Belongs to the peptidase S26 family.</text>
</comment>
<keyword evidence="6" id="KW-0472">Membrane</keyword>
<keyword evidence="6" id="KW-0812">Transmembrane</keyword>
<evidence type="ECO:0000256" key="6">
    <source>
        <dbReference type="RuleBase" id="RU362042"/>
    </source>
</evidence>
<evidence type="ECO:0000259" key="7">
    <source>
        <dbReference type="Pfam" id="PF10502"/>
    </source>
</evidence>
<sequence>MIKKTLFFLFEISKIVIVAFLIVVPIRYFLFQPFVVRGSSMEPNFYSGDYLIIDEISYRFEKPERGEVIVFKYPQDPSQRFIKRIIGLPGETIEMNNGKITIIGSDGKTQALDESIYLPPQNSATERVVKLGSDEYFVMGDNRDFSSDSRAWGSLPQKNIIGKVFLRVFPFTAFAKIEAPAY</sequence>
<evidence type="ECO:0000313" key="8">
    <source>
        <dbReference type="EMBL" id="PJE69734.1"/>
    </source>
</evidence>
<accession>A0A2H9T1X5</accession>
<dbReference type="PRINTS" id="PR00727">
    <property type="entry name" value="LEADERPTASE"/>
</dbReference>
<gene>
    <name evidence="8" type="primary">lepB</name>
    <name evidence="8" type="ORF">COU98_00340</name>
</gene>
<dbReference type="PROSITE" id="PS00761">
    <property type="entry name" value="SPASE_I_3"/>
    <property type="match status" value="1"/>
</dbReference>
<evidence type="ECO:0000256" key="5">
    <source>
        <dbReference type="PIRSR" id="PIRSR600223-1"/>
    </source>
</evidence>
<keyword evidence="4 6" id="KW-0378">Hydrolase</keyword>
<dbReference type="InterPro" id="IPR036286">
    <property type="entry name" value="LexA/Signal_pep-like_sf"/>
</dbReference>